<gene>
    <name evidence="6" type="ORF">OFUS_LOCUS20855</name>
</gene>
<dbReference type="InterPro" id="IPR026319">
    <property type="entry name" value="ZC2HC1A/B-like"/>
</dbReference>
<feature type="region of interest" description="Disordered" evidence="5">
    <location>
        <begin position="95"/>
        <end position="176"/>
    </location>
</feature>
<comment type="caution">
    <text evidence="6">The sequence shown here is derived from an EMBL/GenBank/DDBJ whole genome shotgun (WGS) entry which is preliminary data.</text>
</comment>
<dbReference type="Proteomes" id="UP000749559">
    <property type="component" value="Unassembled WGS sequence"/>
</dbReference>
<sequence>MGQKDLVVCYICSREFGSRSISIHEPQCMKKWHMENNLLPKGQRRRPPVKPQQLPNISAKGSYNVSAYNEAAYQSAQSQLLPCENCGRTFNPDRLPVHQRSCRPNNPMKPVKRQEGANENRPKTATINNPKVLTSNRIDVNESPVGPRPSTRTLSKRPPSSNGGDSPPSKSPSKGFGNSGPRFVLCYICGRQYSSASIGIHEPKCLEKWHIENKALPKELRRPAPRKPEAVESGGSLEAANEAAMNSAMSNLAKCENCGRTFQPDRLIVHQRSCRPKTDSTPHSRTGGGAMTPKTPSPPKTPKTMPAMRKTIVCYICGREFGSKSISIHEPQCLEKWKVQNKQLPKEQRRPLPRKPEVVGSGNMTNEERNEAAWKAAKANLVPCENCGRTFAPDRLPVHQRSCRPKTGGRTPMSMKSADLRYNPGGATPSKPKTPKPDVIRRPPAVVCYICGREFGTKSISIHEPQCLKKWHIENDNLPKHMKRPPPKKPEVRKIGGSGSYDVNAMNEAAWEAAQANLAPCKNCGRTFLPDRLIVHLRSCKPKPPPDM</sequence>
<feature type="region of interest" description="Disordered" evidence="5">
    <location>
        <begin position="399"/>
        <end position="439"/>
    </location>
</feature>
<dbReference type="EMBL" id="CAIIXF020000010">
    <property type="protein sequence ID" value="CAH1796449.1"/>
    <property type="molecule type" value="Genomic_DNA"/>
</dbReference>
<evidence type="ECO:0000256" key="2">
    <source>
        <dbReference type="ARBA" id="ARBA00022737"/>
    </source>
</evidence>
<evidence type="ECO:0000256" key="3">
    <source>
        <dbReference type="ARBA" id="ARBA00022771"/>
    </source>
</evidence>
<organism evidence="6 7">
    <name type="scientific">Owenia fusiformis</name>
    <name type="common">Polychaete worm</name>
    <dbReference type="NCBI Taxonomy" id="6347"/>
    <lineage>
        <taxon>Eukaryota</taxon>
        <taxon>Metazoa</taxon>
        <taxon>Spiralia</taxon>
        <taxon>Lophotrochozoa</taxon>
        <taxon>Annelida</taxon>
        <taxon>Polychaeta</taxon>
        <taxon>Sedentaria</taxon>
        <taxon>Canalipalpata</taxon>
        <taxon>Sabellida</taxon>
        <taxon>Oweniida</taxon>
        <taxon>Oweniidae</taxon>
        <taxon>Owenia</taxon>
    </lineage>
</organism>
<evidence type="ECO:0000313" key="7">
    <source>
        <dbReference type="Proteomes" id="UP000749559"/>
    </source>
</evidence>
<accession>A0A8J1TV50</accession>
<dbReference type="Pfam" id="PF13913">
    <property type="entry name" value="zf-C2HC_2"/>
    <property type="match status" value="8"/>
</dbReference>
<dbReference type="PROSITE" id="PS52027">
    <property type="entry name" value="ZF_C2HC_C3H"/>
    <property type="match status" value="8"/>
</dbReference>
<feature type="compositionally biased region" description="Basic and acidic residues" evidence="5">
    <location>
        <begin position="112"/>
        <end position="122"/>
    </location>
</feature>
<name>A0A8J1TV50_OWEFU</name>
<dbReference type="AlphaFoldDB" id="A0A8J1TV50"/>
<reference evidence="6" key="1">
    <citation type="submission" date="2022-03" db="EMBL/GenBank/DDBJ databases">
        <authorList>
            <person name="Martin C."/>
        </authorList>
    </citation>
    <scope>NUCLEOTIDE SEQUENCE</scope>
</reference>
<feature type="region of interest" description="Disordered" evidence="5">
    <location>
        <begin position="273"/>
        <end position="305"/>
    </location>
</feature>
<feature type="compositionally biased region" description="Low complexity" evidence="5">
    <location>
        <begin position="158"/>
        <end position="176"/>
    </location>
</feature>
<dbReference type="PANTHER" id="PTHR13555:SF68">
    <property type="entry name" value="ZINC FINGER PROTEIN 474"/>
    <property type="match status" value="1"/>
</dbReference>
<feature type="compositionally biased region" description="Basic and acidic residues" evidence="5">
    <location>
        <begin position="342"/>
        <end position="357"/>
    </location>
</feature>
<dbReference type="PANTHER" id="PTHR13555">
    <property type="entry name" value="C2H2 ZINC FINGER CGI-62-RELATED"/>
    <property type="match status" value="1"/>
</dbReference>
<keyword evidence="4" id="KW-0862">Zinc</keyword>
<feature type="compositionally biased region" description="Polar residues" evidence="5">
    <location>
        <begin position="123"/>
        <end position="138"/>
    </location>
</feature>
<dbReference type="InterPro" id="IPR049899">
    <property type="entry name" value="Znf_C2HC_C3H"/>
</dbReference>
<keyword evidence="2" id="KW-0677">Repeat</keyword>
<evidence type="ECO:0000256" key="1">
    <source>
        <dbReference type="ARBA" id="ARBA00022723"/>
    </source>
</evidence>
<feature type="region of interest" description="Disordered" evidence="5">
    <location>
        <begin position="342"/>
        <end position="363"/>
    </location>
</feature>
<evidence type="ECO:0000256" key="4">
    <source>
        <dbReference type="ARBA" id="ARBA00022833"/>
    </source>
</evidence>
<evidence type="ECO:0000256" key="5">
    <source>
        <dbReference type="SAM" id="MobiDB-lite"/>
    </source>
</evidence>
<evidence type="ECO:0000313" key="6">
    <source>
        <dbReference type="EMBL" id="CAH1796449.1"/>
    </source>
</evidence>
<proteinExistence type="predicted"/>
<dbReference type="GO" id="GO:0008270">
    <property type="term" value="F:zinc ion binding"/>
    <property type="evidence" value="ECO:0007669"/>
    <property type="project" value="UniProtKB-KW"/>
</dbReference>
<dbReference type="Gene3D" id="3.30.160.60">
    <property type="entry name" value="Classic Zinc Finger"/>
    <property type="match status" value="8"/>
</dbReference>
<protein>
    <submittedName>
        <fullName evidence="6">Uncharacterized protein</fullName>
    </submittedName>
</protein>
<dbReference type="OrthoDB" id="265955at2759"/>
<keyword evidence="1" id="KW-0479">Metal-binding</keyword>
<keyword evidence="7" id="KW-1185">Reference proteome</keyword>
<keyword evidence="3" id="KW-0863">Zinc-finger</keyword>